<gene>
    <name evidence="8" type="ORF">V9T40_009309</name>
</gene>
<dbReference type="SUPFAM" id="SSF46785">
    <property type="entry name" value="Winged helix' DNA-binding domain"/>
    <property type="match status" value="1"/>
</dbReference>
<dbReference type="Pfam" id="PF25340">
    <property type="entry name" value="BCD_RFX"/>
    <property type="match status" value="1"/>
</dbReference>
<evidence type="ECO:0000259" key="7">
    <source>
        <dbReference type="PROSITE" id="PS51526"/>
    </source>
</evidence>
<dbReference type="AlphaFoldDB" id="A0AAN9U0W8"/>
<evidence type="ECO:0000256" key="3">
    <source>
        <dbReference type="ARBA" id="ARBA00023125"/>
    </source>
</evidence>
<dbReference type="GO" id="GO:0000981">
    <property type="term" value="F:DNA-binding transcription factor activity, RNA polymerase II-specific"/>
    <property type="evidence" value="ECO:0007669"/>
    <property type="project" value="TreeGrafter"/>
</dbReference>
<keyword evidence="3" id="KW-0238">DNA-binding</keyword>
<keyword evidence="9" id="KW-1185">Reference proteome</keyword>
<evidence type="ECO:0000256" key="6">
    <source>
        <dbReference type="SAM" id="MobiDB-lite"/>
    </source>
</evidence>
<evidence type="ECO:0000256" key="5">
    <source>
        <dbReference type="ARBA" id="ARBA00023242"/>
    </source>
</evidence>
<dbReference type="PANTHER" id="PTHR12619">
    <property type="entry name" value="RFX TRANSCRIPTION FACTOR FAMILY"/>
    <property type="match status" value="1"/>
</dbReference>
<dbReference type="GO" id="GO:0005634">
    <property type="term" value="C:nucleus"/>
    <property type="evidence" value="ECO:0007669"/>
    <property type="project" value="UniProtKB-SubCell"/>
</dbReference>
<evidence type="ECO:0000256" key="2">
    <source>
        <dbReference type="ARBA" id="ARBA00023015"/>
    </source>
</evidence>
<evidence type="ECO:0000256" key="1">
    <source>
        <dbReference type="ARBA" id="ARBA00004123"/>
    </source>
</evidence>
<dbReference type="InterPro" id="IPR057321">
    <property type="entry name" value="RFX1-4/6/8-like_BCD"/>
</dbReference>
<dbReference type="PANTHER" id="PTHR12619:SF33">
    <property type="entry name" value="RFX, ISOFORM H"/>
    <property type="match status" value="1"/>
</dbReference>
<evidence type="ECO:0000256" key="4">
    <source>
        <dbReference type="ARBA" id="ARBA00023163"/>
    </source>
</evidence>
<comment type="caution">
    <text evidence="8">The sequence shown here is derived from an EMBL/GenBank/DDBJ whole genome shotgun (WGS) entry which is preliminary data.</text>
</comment>
<name>A0AAN9U0W8_9HEMI</name>
<dbReference type="InterPro" id="IPR003150">
    <property type="entry name" value="DNA-bd_RFX"/>
</dbReference>
<dbReference type="InterPro" id="IPR039779">
    <property type="entry name" value="RFX-like"/>
</dbReference>
<proteinExistence type="predicted"/>
<feature type="compositionally biased region" description="Low complexity" evidence="6">
    <location>
        <begin position="418"/>
        <end position="432"/>
    </location>
</feature>
<feature type="compositionally biased region" description="Polar residues" evidence="6">
    <location>
        <begin position="387"/>
        <end position="402"/>
    </location>
</feature>
<dbReference type="GO" id="GO:0000978">
    <property type="term" value="F:RNA polymerase II cis-regulatory region sequence-specific DNA binding"/>
    <property type="evidence" value="ECO:0007669"/>
    <property type="project" value="TreeGrafter"/>
</dbReference>
<dbReference type="InterPro" id="IPR036390">
    <property type="entry name" value="WH_DNA-bd_sf"/>
</dbReference>
<sequence>MLMATFSVAENPINSSATMATAGQLLTSGGAATITVVASGQTLLVQPTTIVNTSPPRHTILKQATDRISPKLEDEDGVTLTEAEDDQVIDRATRTIVENTHYITVPEGTAASRSYTSLTPVTPSIVPETEAVGSNGVAHSTYVQYVDGTSDQAIYTTNGQMAYPVYTVNDSGSAMYSPTSGQYYQTNNGSPIAYSQVIRVANNLNQTSNQSQIINNGPYLIQQNVDNEHTIITATARSTTSSEVSYLVNSTATADPVTNVAVSTPNTTVETVASNNSSQHSTDTASSISHVTRIPPITVQWLLDNYETADGVSLPRSTLYYYYMHHCNESKIDPVNAASFGKLIRSVFLGLKTRRLGTRGNSKYHYYGIRLKPDSLLNNLSVNEDSGNYTSRTTNGSSCQTQKRFRNSKPEPSDTHYNTTDQNNTQSTTYQTEASPESQHHQFLGDGSSAIPEFPDITFRNGTLPSDCSLDDVDTFKSIYREHCEMFLHAVENLEFSTIESLWREFWRCHQDGLDDCEEERYLSKAKLFCLSKCAEVQEFVQCVDYTFYQNLVSVLVPDVLRPIPSTLTQSIRNFAKSLESWLSTAMVDCPREITVIKSNTVSAFSQTLRRYTSLNHLAQAARAVLQNSNQINQMLADLNRVDFHNVQEQASWVSQCDTNLVRRLEEDFKITLQQQNSLEEWANWLKSVVDEVLKPYVGKKSYIKAAREFLLKWSFYSSMVIRDLTLRSAASFGSFHLIRLLYDEYMFYVIEHLVAKATGKTPMAVMGEKNLADATCANDFMNFEEVINDDKSLSMEPFENDSSNLLLSSNELMGISPAKRMKTS</sequence>
<comment type="subcellular location">
    <subcellularLocation>
        <location evidence="1">Nucleus</location>
    </subcellularLocation>
</comment>
<keyword evidence="5" id="KW-0539">Nucleus</keyword>
<keyword evidence="4" id="KW-0804">Transcription</keyword>
<feature type="region of interest" description="Disordered" evidence="6">
    <location>
        <begin position="387"/>
        <end position="446"/>
    </location>
</feature>
<dbReference type="EMBL" id="JBBCAQ010000010">
    <property type="protein sequence ID" value="KAK7601868.1"/>
    <property type="molecule type" value="Genomic_DNA"/>
</dbReference>
<dbReference type="Gene3D" id="1.10.10.10">
    <property type="entry name" value="Winged helix-like DNA-binding domain superfamily/Winged helix DNA-binding domain"/>
    <property type="match status" value="1"/>
</dbReference>
<organism evidence="8 9">
    <name type="scientific">Parthenolecanium corni</name>
    <dbReference type="NCBI Taxonomy" id="536013"/>
    <lineage>
        <taxon>Eukaryota</taxon>
        <taxon>Metazoa</taxon>
        <taxon>Ecdysozoa</taxon>
        <taxon>Arthropoda</taxon>
        <taxon>Hexapoda</taxon>
        <taxon>Insecta</taxon>
        <taxon>Pterygota</taxon>
        <taxon>Neoptera</taxon>
        <taxon>Paraneoptera</taxon>
        <taxon>Hemiptera</taxon>
        <taxon>Sternorrhyncha</taxon>
        <taxon>Coccoidea</taxon>
        <taxon>Coccidae</taxon>
        <taxon>Parthenolecanium</taxon>
    </lineage>
</organism>
<evidence type="ECO:0000313" key="9">
    <source>
        <dbReference type="Proteomes" id="UP001367676"/>
    </source>
</evidence>
<dbReference type="InterPro" id="IPR036388">
    <property type="entry name" value="WH-like_DNA-bd_sf"/>
</dbReference>
<dbReference type="Proteomes" id="UP001367676">
    <property type="component" value="Unassembled WGS sequence"/>
</dbReference>
<dbReference type="PROSITE" id="PS51526">
    <property type="entry name" value="RFX_DBD"/>
    <property type="match status" value="1"/>
</dbReference>
<accession>A0AAN9U0W8</accession>
<dbReference type="FunFam" id="1.10.10.10:FF:000017">
    <property type="entry name" value="transcription factor RFX3 isoform X1"/>
    <property type="match status" value="1"/>
</dbReference>
<feature type="domain" description="RFX-type winged-helix" evidence="7">
    <location>
        <begin position="298"/>
        <end position="373"/>
    </location>
</feature>
<reference evidence="8 9" key="1">
    <citation type="submission" date="2024-03" db="EMBL/GenBank/DDBJ databases">
        <title>Adaptation during the transition from Ophiocordyceps entomopathogen to insect associate is accompanied by gene loss and intensified selection.</title>
        <authorList>
            <person name="Ward C.M."/>
            <person name="Onetto C.A."/>
            <person name="Borneman A.R."/>
        </authorList>
    </citation>
    <scope>NUCLEOTIDE SEQUENCE [LARGE SCALE GENOMIC DNA]</scope>
    <source>
        <strain evidence="8">AWRI1</strain>
        <tissue evidence="8">Single Adult Female</tissue>
    </source>
</reference>
<protein>
    <recommendedName>
        <fullName evidence="7">RFX-type winged-helix domain-containing protein</fullName>
    </recommendedName>
</protein>
<keyword evidence="2" id="KW-0805">Transcription regulation</keyword>
<evidence type="ECO:0000313" key="8">
    <source>
        <dbReference type="EMBL" id="KAK7601868.1"/>
    </source>
</evidence>
<dbReference type="Pfam" id="PF02257">
    <property type="entry name" value="RFX_DNA_binding"/>
    <property type="match status" value="1"/>
</dbReference>